<reference evidence="3" key="1">
    <citation type="journal article" date="2005" name="Nature">
        <title>The map-based sequence of the rice genome.</title>
        <authorList>
            <consortium name="International rice genome sequencing project (IRGSP)"/>
            <person name="Matsumoto T."/>
            <person name="Wu J."/>
            <person name="Kanamori H."/>
            <person name="Katayose Y."/>
            <person name="Fujisawa M."/>
            <person name="Namiki N."/>
            <person name="Mizuno H."/>
            <person name="Yamamoto K."/>
            <person name="Antonio B.A."/>
            <person name="Baba T."/>
            <person name="Sakata K."/>
            <person name="Nagamura Y."/>
            <person name="Aoki H."/>
            <person name="Arikawa K."/>
            <person name="Arita K."/>
            <person name="Bito T."/>
            <person name="Chiden Y."/>
            <person name="Fujitsuka N."/>
            <person name="Fukunaka R."/>
            <person name="Hamada M."/>
            <person name="Harada C."/>
            <person name="Hayashi A."/>
            <person name="Hijishita S."/>
            <person name="Honda M."/>
            <person name="Hosokawa S."/>
            <person name="Ichikawa Y."/>
            <person name="Idonuma A."/>
            <person name="Iijima M."/>
            <person name="Ikeda M."/>
            <person name="Ikeno M."/>
            <person name="Ito K."/>
            <person name="Ito S."/>
            <person name="Ito T."/>
            <person name="Ito Y."/>
            <person name="Ito Y."/>
            <person name="Iwabuchi A."/>
            <person name="Kamiya K."/>
            <person name="Karasawa W."/>
            <person name="Kurita K."/>
            <person name="Katagiri S."/>
            <person name="Kikuta A."/>
            <person name="Kobayashi H."/>
            <person name="Kobayashi N."/>
            <person name="Machita K."/>
            <person name="Maehara T."/>
            <person name="Masukawa M."/>
            <person name="Mizubayashi T."/>
            <person name="Mukai Y."/>
            <person name="Nagasaki H."/>
            <person name="Nagata Y."/>
            <person name="Naito S."/>
            <person name="Nakashima M."/>
            <person name="Nakama Y."/>
            <person name="Nakamichi Y."/>
            <person name="Nakamura M."/>
            <person name="Meguro A."/>
            <person name="Negishi M."/>
            <person name="Ohta I."/>
            <person name="Ohta T."/>
            <person name="Okamoto M."/>
            <person name="Ono N."/>
            <person name="Saji S."/>
            <person name="Sakaguchi M."/>
            <person name="Sakai K."/>
            <person name="Shibata M."/>
            <person name="Shimokawa T."/>
            <person name="Song J."/>
            <person name="Takazaki Y."/>
            <person name="Terasawa K."/>
            <person name="Tsugane M."/>
            <person name="Tsuji K."/>
            <person name="Ueda S."/>
            <person name="Waki K."/>
            <person name="Yamagata H."/>
            <person name="Yamamoto M."/>
            <person name="Yamamoto S."/>
            <person name="Yamane H."/>
            <person name="Yoshiki S."/>
            <person name="Yoshihara R."/>
            <person name="Yukawa K."/>
            <person name="Zhong H."/>
            <person name="Yano M."/>
            <person name="Yuan Q."/>
            <person name="Ouyang S."/>
            <person name="Liu J."/>
            <person name="Jones K.M."/>
            <person name="Gansberger K."/>
            <person name="Moffat K."/>
            <person name="Hill J."/>
            <person name="Bera J."/>
            <person name="Fadrosh D."/>
            <person name="Jin S."/>
            <person name="Johri S."/>
            <person name="Kim M."/>
            <person name="Overton L."/>
            <person name="Reardon M."/>
            <person name="Tsitrin T."/>
            <person name="Vuong H."/>
            <person name="Weaver B."/>
            <person name="Ciecko A."/>
            <person name="Tallon L."/>
            <person name="Jackson J."/>
            <person name="Pai G."/>
            <person name="Aken S.V."/>
            <person name="Utterback T."/>
            <person name="Reidmuller S."/>
            <person name="Feldblyum T."/>
            <person name="Hsiao J."/>
            <person name="Zismann V."/>
            <person name="Iobst S."/>
            <person name="de Vazeille A.R."/>
            <person name="Buell C.R."/>
            <person name="Ying K."/>
            <person name="Li Y."/>
            <person name="Lu T."/>
            <person name="Huang Y."/>
            <person name="Zhao Q."/>
            <person name="Feng Q."/>
            <person name="Zhang L."/>
            <person name="Zhu J."/>
            <person name="Weng Q."/>
            <person name="Mu J."/>
            <person name="Lu Y."/>
            <person name="Fan D."/>
            <person name="Liu Y."/>
            <person name="Guan J."/>
            <person name="Zhang Y."/>
            <person name="Yu S."/>
            <person name="Liu X."/>
            <person name="Zhang Y."/>
            <person name="Hong G."/>
            <person name="Han B."/>
            <person name="Choisne N."/>
            <person name="Demange N."/>
            <person name="Orjeda G."/>
            <person name="Samain S."/>
            <person name="Cattolico L."/>
            <person name="Pelletier E."/>
            <person name="Couloux A."/>
            <person name="Segurens B."/>
            <person name="Wincker P."/>
            <person name="D'Hont A."/>
            <person name="Scarpelli C."/>
            <person name="Weissenbach J."/>
            <person name="Salanoubat M."/>
            <person name="Quetier F."/>
            <person name="Yu Y."/>
            <person name="Kim H.R."/>
            <person name="Rambo T."/>
            <person name="Currie J."/>
            <person name="Collura K."/>
            <person name="Luo M."/>
            <person name="Yang T."/>
            <person name="Ammiraju J.S.S."/>
            <person name="Engler F."/>
            <person name="Soderlund C."/>
            <person name="Wing R.A."/>
            <person name="Palmer L.E."/>
            <person name="de la Bastide M."/>
            <person name="Spiegel L."/>
            <person name="Nascimento L."/>
            <person name="Zutavern T."/>
            <person name="O'Shaughnessy A."/>
            <person name="Dike S."/>
            <person name="Dedhia N."/>
            <person name="Preston R."/>
            <person name="Balija V."/>
            <person name="McCombie W.R."/>
            <person name="Chow T."/>
            <person name="Chen H."/>
            <person name="Chung M."/>
            <person name="Chen C."/>
            <person name="Shaw J."/>
            <person name="Wu H."/>
            <person name="Hsiao K."/>
            <person name="Chao Y."/>
            <person name="Chu M."/>
            <person name="Cheng C."/>
            <person name="Hour A."/>
            <person name="Lee P."/>
            <person name="Lin S."/>
            <person name="Lin Y."/>
            <person name="Liou J."/>
            <person name="Liu S."/>
            <person name="Hsing Y."/>
            <person name="Raghuvanshi S."/>
            <person name="Mohanty A."/>
            <person name="Bharti A.K."/>
            <person name="Gaur A."/>
            <person name="Gupta V."/>
            <person name="Kumar D."/>
            <person name="Ravi V."/>
            <person name="Vij S."/>
            <person name="Kapur A."/>
            <person name="Khurana P."/>
            <person name="Khurana P."/>
            <person name="Khurana J.P."/>
            <person name="Tyagi A.K."/>
            <person name="Gaikwad K."/>
            <person name="Singh A."/>
            <person name="Dalal V."/>
            <person name="Srivastava S."/>
            <person name="Dixit A."/>
            <person name="Pal A.K."/>
            <person name="Ghazi I.A."/>
            <person name="Yadav M."/>
            <person name="Pandit A."/>
            <person name="Bhargava A."/>
            <person name="Sureshbabu K."/>
            <person name="Batra K."/>
            <person name="Sharma T.R."/>
            <person name="Mohapatra T."/>
            <person name="Singh N.K."/>
            <person name="Messing J."/>
            <person name="Nelson A.B."/>
            <person name="Fuks G."/>
            <person name="Kavchok S."/>
            <person name="Keizer G."/>
            <person name="Linton E."/>
            <person name="Llaca V."/>
            <person name="Song R."/>
            <person name="Tanyolac B."/>
            <person name="Young S."/>
            <person name="Ho-Il K."/>
            <person name="Hahn J.H."/>
            <person name="Sangsakoo G."/>
            <person name="Vanavichit A."/>
            <person name="de Mattos Luiz.A.T."/>
            <person name="Zimmer P.D."/>
            <person name="Malone G."/>
            <person name="Dellagostin O."/>
            <person name="de Oliveira A.C."/>
            <person name="Bevan M."/>
            <person name="Bancroft I."/>
            <person name="Minx P."/>
            <person name="Cordum H."/>
            <person name="Wilson R."/>
            <person name="Cheng Z."/>
            <person name="Jin W."/>
            <person name="Jiang J."/>
            <person name="Leong S.A."/>
            <person name="Iwama H."/>
            <person name="Gojobori T."/>
            <person name="Itoh T."/>
            <person name="Niimura Y."/>
            <person name="Fujii Y."/>
            <person name="Habara T."/>
            <person name="Sakai H."/>
            <person name="Sato Y."/>
            <person name="Wilson G."/>
            <person name="Kumar K."/>
            <person name="McCouch S."/>
            <person name="Juretic N."/>
            <person name="Hoen D."/>
            <person name="Wright S."/>
            <person name="Bruskiewich R."/>
            <person name="Bureau T."/>
            <person name="Miyao A."/>
            <person name="Hirochika H."/>
            <person name="Nishikawa T."/>
            <person name="Kadowaki K."/>
            <person name="Sugiura M."/>
            <person name="Burr B."/>
            <person name="Sasaki T."/>
        </authorList>
    </citation>
    <scope>NUCLEOTIDE SEQUENCE [LARGE SCALE GENOMIC DNA]</scope>
    <source>
        <strain evidence="3">cv. Nipponbare</strain>
    </source>
</reference>
<feature type="compositionally biased region" description="Low complexity" evidence="1">
    <location>
        <begin position="106"/>
        <end position="115"/>
    </location>
</feature>
<gene>
    <name evidence="2" type="ordered locus">Os01g0193400</name>
    <name evidence="2" type="ORF">OSNPB_010193400</name>
</gene>
<reference evidence="2 3" key="2">
    <citation type="journal article" date="2013" name="Plant Cell Physiol.">
        <title>Rice Annotation Project Database (RAP-DB): an integrative and interactive database for rice genomics.</title>
        <authorList>
            <person name="Sakai H."/>
            <person name="Lee S.S."/>
            <person name="Tanaka T."/>
            <person name="Numa H."/>
            <person name="Kim J."/>
            <person name="Kawahara Y."/>
            <person name="Wakimoto H."/>
            <person name="Yang C.C."/>
            <person name="Iwamoto M."/>
            <person name="Abe T."/>
            <person name="Yamada Y."/>
            <person name="Muto A."/>
            <person name="Inokuchi H."/>
            <person name="Ikemura T."/>
            <person name="Matsumoto T."/>
            <person name="Sasaki T."/>
            <person name="Itoh T."/>
        </authorList>
    </citation>
    <scope>NUCLEOTIDE SEQUENCE [LARGE SCALE GENOMIC DNA]</scope>
    <source>
        <strain evidence="3">cv. Nipponbare</strain>
    </source>
</reference>
<dbReference type="Gramene" id="Os01t0193400-04">
    <property type="protein sequence ID" value="Os01t0193400-04"/>
    <property type="gene ID" value="Os01g0193400"/>
</dbReference>
<feature type="compositionally biased region" description="Gly residues" evidence="1">
    <location>
        <begin position="88"/>
        <end position="100"/>
    </location>
</feature>
<dbReference type="EMBL" id="AP014957">
    <property type="protein sequence ID" value="BAS70844.1"/>
    <property type="molecule type" value="Genomic_DNA"/>
</dbReference>
<dbReference type="ExpressionAtlas" id="A0A0P0UZ94">
    <property type="expression patterns" value="baseline and differential"/>
</dbReference>
<evidence type="ECO:0000313" key="3">
    <source>
        <dbReference type="Proteomes" id="UP000059680"/>
    </source>
</evidence>
<protein>
    <submittedName>
        <fullName evidence="2">Os01g0193400 protein</fullName>
    </submittedName>
</protein>
<accession>A0A0P0UZ94</accession>
<proteinExistence type="predicted"/>
<feature type="region of interest" description="Disordered" evidence="1">
    <location>
        <begin position="71"/>
        <end position="161"/>
    </location>
</feature>
<sequence>MTEVGDDRKRLRLPPARLRPVVGDVHLPESVAGGGVRPRHHGLPGREVEVAALVELPLLHPRRVVRVAPPLGRVELEGAEVRPEEGRGVPGGRSDGGAAGGPAPAPSGEGDGAAPCERGGAEVDTGAGVGGGEEGPRGEAVRRDVGPVGDAAEDVGGDRRR</sequence>
<feature type="compositionally biased region" description="Basic and acidic residues" evidence="1">
    <location>
        <begin position="134"/>
        <end position="145"/>
    </location>
</feature>
<dbReference type="Proteomes" id="UP000059680">
    <property type="component" value="Chromosome 1"/>
</dbReference>
<reference evidence="2 3" key="3">
    <citation type="journal article" date="2013" name="Rice">
        <title>Improvement of the Oryza sativa Nipponbare reference genome using next generation sequence and optical map data.</title>
        <authorList>
            <person name="Kawahara Y."/>
            <person name="de la Bastide M."/>
            <person name="Hamilton J.P."/>
            <person name="Kanamori H."/>
            <person name="McCombie W.R."/>
            <person name="Ouyang S."/>
            <person name="Schwartz D.C."/>
            <person name="Tanaka T."/>
            <person name="Wu J."/>
            <person name="Zhou S."/>
            <person name="Childs K.L."/>
            <person name="Davidson R.M."/>
            <person name="Lin H."/>
            <person name="Quesada-Ocampo L."/>
            <person name="Vaillancourt B."/>
            <person name="Sakai H."/>
            <person name="Lee S.S."/>
            <person name="Kim J."/>
            <person name="Numa H."/>
            <person name="Itoh T."/>
            <person name="Buell C.R."/>
            <person name="Matsumoto T."/>
        </authorList>
    </citation>
    <scope>NUCLEOTIDE SEQUENCE [LARGE SCALE GENOMIC DNA]</scope>
    <source>
        <strain evidence="3">cv. Nipponbare</strain>
    </source>
</reference>
<name>A0A0P0UZ94_ORYSJ</name>
<organism evidence="2 3">
    <name type="scientific">Oryza sativa subsp. japonica</name>
    <name type="common">Rice</name>
    <dbReference type="NCBI Taxonomy" id="39947"/>
    <lineage>
        <taxon>Eukaryota</taxon>
        <taxon>Viridiplantae</taxon>
        <taxon>Streptophyta</taxon>
        <taxon>Embryophyta</taxon>
        <taxon>Tracheophyta</taxon>
        <taxon>Spermatophyta</taxon>
        <taxon>Magnoliopsida</taxon>
        <taxon>Liliopsida</taxon>
        <taxon>Poales</taxon>
        <taxon>Poaceae</taxon>
        <taxon>BOP clade</taxon>
        <taxon>Oryzoideae</taxon>
        <taxon>Oryzeae</taxon>
        <taxon>Oryzinae</taxon>
        <taxon>Oryza</taxon>
        <taxon>Oryza sativa</taxon>
    </lineage>
</organism>
<feature type="compositionally biased region" description="Basic and acidic residues" evidence="1">
    <location>
        <begin position="74"/>
        <end position="87"/>
    </location>
</feature>
<dbReference type="AlphaFoldDB" id="A0A0P0UZ94"/>
<evidence type="ECO:0000313" key="2">
    <source>
        <dbReference type="EMBL" id="BAS70844.1"/>
    </source>
</evidence>
<evidence type="ECO:0000256" key="1">
    <source>
        <dbReference type="SAM" id="MobiDB-lite"/>
    </source>
</evidence>
<keyword evidence="3" id="KW-1185">Reference proteome</keyword>